<organism evidence="2 3">
    <name type="scientific">Volvox reticuliferus</name>
    <dbReference type="NCBI Taxonomy" id="1737510"/>
    <lineage>
        <taxon>Eukaryota</taxon>
        <taxon>Viridiplantae</taxon>
        <taxon>Chlorophyta</taxon>
        <taxon>core chlorophytes</taxon>
        <taxon>Chlorophyceae</taxon>
        <taxon>CS clade</taxon>
        <taxon>Chlamydomonadales</taxon>
        <taxon>Volvocaceae</taxon>
        <taxon>Volvox</taxon>
    </lineage>
</organism>
<keyword evidence="1" id="KW-0472">Membrane</keyword>
<sequence length="99" mass="10822">RNLSSCSLPLPPCLRPRSLSSSLSSSLLLPSPLDDDDPLACWTFAPSPCSFRPFLAAFLARFASFLAFFASFFASFFARFSARRSSFSCSELIPAAKAR</sequence>
<protein>
    <submittedName>
        <fullName evidence="2">Uncharacterized protein</fullName>
    </submittedName>
</protein>
<accession>A0A8J4FTN6</accession>
<reference evidence="2" key="1">
    <citation type="journal article" date="2021" name="Proc. Natl. Acad. Sci. U.S.A.">
        <title>Three genomes in the algal genus Volvox reveal the fate of a haploid sex-determining region after a transition to homothallism.</title>
        <authorList>
            <person name="Yamamoto K."/>
            <person name="Hamaji T."/>
            <person name="Kawai-Toyooka H."/>
            <person name="Matsuzaki R."/>
            <person name="Takahashi F."/>
            <person name="Nishimura Y."/>
            <person name="Kawachi M."/>
            <person name="Noguchi H."/>
            <person name="Minakuchi Y."/>
            <person name="Umen J.G."/>
            <person name="Toyoda A."/>
            <person name="Nozaki H."/>
        </authorList>
    </citation>
    <scope>NUCLEOTIDE SEQUENCE</scope>
    <source>
        <strain evidence="2">NIES-3786</strain>
    </source>
</reference>
<dbReference type="Proteomes" id="UP000747110">
    <property type="component" value="Unassembled WGS sequence"/>
</dbReference>
<feature type="non-terminal residue" evidence="2">
    <location>
        <position position="1"/>
    </location>
</feature>
<proteinExistence type="predicted"/>
<name>A0A8J4FTN6_9CHLO</name>
<keyword evidence="1" id="KW-1133">Transmembrane helix</keyword>
<feature type="transmembrane region" description="Helical" evidence="1">
    <location>
        <begin position="54"/>
        <end position="78"/>
    </location>
</feature>
<evidence type="ECO:0000313" key="2">
    <source>
        <dbReference type="EMBL" id="GIL88511.1"/>
    </source>
</evidence>
<dbReference type="EMBL" id="BNCP01000045">
    <property type="protein sequence ID" value="GIL88523.1"/>
    <property type="molecule type" value="Genomic_DNA"/>
</dbReference>
<keyword evidence="3" id="KW-1185">Reference proteome</keyword>
<evidence type="ECO:0000256" key="1">
    <source>
        <dbReference type="SAM" id="Phobius"/>
    </source>
</evidence>
<dbReference type="AlphaFoldDB" id="A0A8J4FTN6"/>
<evidence type="ECO:0000313" key="3">
    <source>
        <dbReference type="Proteomes" id="UP000747110"/>
    </source>
</evidence>
<dbReference type="EMBL" id="BNCP01000045">
    <property type="protein sequence ID" value="GIL88511.1"/>
    <property type="molecule type" value="Genomic_DNA"/>
</dbReference>
<feature type="non-terminal residue" evidence="2">
    <location>
        <position position="99"/>
    </location>
</feature>
<keyword evidence="1" id="KW-0812">Transmembrane</keyword>
<gene>
    <name evidence="2" type="ORF">Vretifemale_16484</name>
</gene>
<comment type="caution">
    <text evidence="2">The sequence shown here is derived from an EMBL/GenBank/DDBJ whole genome shotgun (WGS) entry which is preliminary data.</text>
</comment>